<accession>A0A9X3WJZ7</accession>
<keyword evidence="1" id="KW-0175">Coiled coil</keyword>
<protein>
    <submittedName>
        <fullName evidence="3">PIN domain-containing protein</fullName>
    </submittedName>
</protein>
<dbReference type="Pfam" id="PF18476">
    <property type="entry name" value="PIN_8"/>
    <property type="match status" value="1"/>
</dbReference>
<dbReference type="AlphaFoldDB" id="A0A9X3WJZ7"/>
<feature type="domain" description="PIN like" evidence="2">
    <location>
        <begin position="24"/>
        <end position="259"/>
    </location>
</feature>
<comment type="caution">
    <text evidence="3">The sequence shown here is derived from an EMBL/GenBank/DDBJ whole genome shotgun (WGS) entry which is preliminary data.</text>
</comment>
<proteinExistence type="predicted"/>
<keyword evidence="4" id="KW-1185">Reference proteome</keyword>
<dbReference type="InterPro" id="IPR041578">
    <property type="entry name" value="PIN_8"/>
</dbReference>
<name>A0A9X3WJZ7_9BACI</name>
<evidence type="ECO:0000259" key="2">
    <source>
        <dbReference type="Pfam" id="PF18476"/>
    </source>
</evidence>
<sequence>MNTQFDTFFELSKEEYKQLWKECIFVFDANVLLNLYRYTESTRNQFLKTIKEVEDRIWIPFQVGLEFQKNRLTVIQDQLDSYGKITNTIQKKSAAMLSELDEELKDYKKRHPSLDLSNIKERINSTFQDLISDINKAEEDHPNLMQNDVIWHKINNLFQGKVGEPFDQEDLDEIYKHGEKRYSYKIPPGYEDLKEKKGKIKYFNGLYIKEEFGDLILWKEILKKAKTENKQIIFVTDDEKEDWWEIVKRRVTIGPRFELINEFKSEVGTTFYMYKTHRFLDYAKEYLQSEVDINAIKEIKNFRESQWDKYLSELDSTEKDELIKELKYNDELSEYLNEYINENFTHEEQFDMLSNTSKRILKKRNKSHYNHEYKVGDFVKHKNWETGEVLATAINPNNGLQEITVEFDTVGTKRLLAKYAPIEKLNYK</sequence>
<evidence type="ECO:0000313" key="3">
    <source>
        <dbReference type="EMBL" id="MDC3420015.1"/>
    </source>
</evidence>
<gene>
    <name evidence="3" type="ORF">NC661_06490</name>
</gene>
<evidence type="ECO:0000256" key="1">
    <source>
        <dbReference type="SAM" id="Coils"/>
    </source>
</evidence>
<dbReference type="EMBL" id="JAMQJZ010000004">
    <property type="protein sequence ID" value="MDC3420015.1"/>
    <property type="molecule type" value="Genomic_DNA"/>
</dbReference>
<dbReference type="Pfam" id="PF21196">
    <property type="entry name" value="PcrA_UvrD_tudor"/>
    <property type="match status" value="1"/>
</dbReference>
<reference evidence="3" key="1">
    <citation type="submission" date="2022-06" db="EMBL/GenBank/DDBJ databases">
        <title>Aquibacillus sp. a new bacterium isolated from soil saline samples.</title>
        <authorList>
            <person name="Galisteo C."/>
            <person name="De La Haba R."/>
            <person name="Sanchez-Porro C."/>
            <person name="Ventosa A."/>
        </authorList>
    </citation>
    <scope>NUCLEOTIDE SEQUENCE</scope>
    <source>
        <strain evidence="3">JCM 12387</strain>
    </source>
</reference>
<dbReference type="RefSeq" id="WP_259868603.1">
    <property type="nucleotide sequence ID" value="NZ_JAMQJZ010000004.1"/>
</dbReference>
<dbReference type="Proteomes" id="UP001145072">
    <property type="component" value="Unassembled WGS sequence"/>
</dbReference>
<feature type="coiled-coil region" evidence="1">
    <location>
        <begin position="90"/>
        <end position="140"/>
    </location>
</feature>
<evidence type="ECO:0000313" key="4">
    <source>
        <dbReference type="Proteomes" id="UP001145072"/>
    </source>
</evidence>
<organism evidence="3 4">
    <name type="scientific">Aquibacillus koreensis</name>
    <dbReference type="NCBI Taxonomy" id="279446"/>
    <lineage>
        <taxon>Bacteria</taxon>
        <taxon>Bacillati</taxon>
        <taxon>Bacillota</taxon>
        <taxon>Bacilli</taxon>
        <taxon>Bacillales</taxon>
        <taxon>Bacillaceae</taxon>
        <taxon>Aquibacillus</taxon>
    </lineage>
</organism>